<reference evidence="2 3" key="1">
    <citation type="submission" date="2018-03" db="EMBL/GenBank/DDBJ databases">
        <title>Genomic Encyclopedia of Archaeal and Bacterial Type Strains, Phase II (KMG-II): from individual species to whole genera.</title>
        <authorList>
            <person name="Goeker M."/>
        </authorList>
    </citation>
    <scope>NUCLEOTIDE SEQUENCE [LARGE SCALE GENOMIC DNA]</scope>
    <source>
        <strain evidence="2 3">DSM 45348</strain>
    </source>
</reference>
<evidence type="ECO:0000313" key="3">
    <source>
        <dbReference type="Proteomes" id="UP000239209"/>
    </source>
</evidence>
<gene>
    <name evidence="2" type="ORF">CLV70_12218</name>
</gene>
<evidence type="ECO:0008006" key="4">
    <source>
        <dbReference type="Google" id="ProtNLM"/>
    </source>
</evidence>
<dbReference type="Proteomes" id="UP000239209">
    <property type="component" value="Unassembled WGS sequence"/>
</dbReference>
<sequence>MIVVDAARELGQIVRWAIAVIAGPSSGSYGGFDLREGDRDPAAGAPARYGGEQQPGAPAASHVADLHRDLRTLGFLIAPDGATTFDRRTRWAVQEFQRYAALHGAAVEAAGTVTTTAGITDARTTVPVTSTDGLPAAVPFPVRIDAEILTVTGGLGTPELTVTRATAGTAAAAHAQGAVVRSARWSDRLRPEPAWFYERYPREATGVVNAWTRMVLDRWLAEGWRCPIVVEAWDMAGGVPDRLHVAPGGGFADNLWLHTDLPVGAPRMFARDLTATWPRPVRPPVSPAHPELDPVGEWTTALGFDGPLALPERHTWHPEGEMLPENLLPRPAPDAAAPALGDLVRLRDDAGAAAGDRERAGRQLSTFKVVRAVAEVEAVGFFDGVNGWDNAFLSLGPCHWTAGPIAVPAAPQPPRPTWNVRDGELWAYLSYLQAADPAAWTGAVGRFGLEIDDPWGTDGRNLFLPTQDRKYVSRPAVPQEEGVPQQVQQIVAEFDVFRSWHWFYRFVMAGRTIDGFRRRMWHMARLRLRDILATPWDTPGAAATLAAVPDPAAPGGARPARIGDVLGSERSVAFAYRWHILSPAGMVSGGRAGNALRSIVAAAAAAGPNFAGSPAGWTDAHETALVVAFPARAAVLFPPAANGNPSSMVTTLAMVDNWPAWGANPRGFTLPVAALPAAERRLLTTRGSFRFDDSELTL</sequence>
<comment type="caution">
    <text evidence="2">The sequence shown here is derived from an EMBL/GenBank/DDBJ whole genome shotgun (WGS) entry which is preliminary data.</text>
</comment>
<accession>A0A2T0RI01</accession>
<dbReference type="EMBL" id="PVZG01000022">
    <property type="protein sequence ID" value="PRY20779.1"/>
    <property type="molecule type" value="Genomic_DNA"/>
</dbReference>
<evidence type="ECO:0000313" key="2">
    <source>
        <dbReference type="EMBL" id="PRY20779.1"/>
    </source>
</evidence>
<dbReference type="OrthoDB" id="9795624at2"/>
<organism evidence="2 3">
    <name type="scientific">Pseudosporangium ferrugineum</name>
    <dbReference type="NCBI Taxonomy" id="439699"/>
    <lineage>
        <taxon>Bacteria</taxon>
        <taxon>Bacillati</taxon>
        <taxon>Actinomycetota</taxon>
        <taxon>Actinomycetes</taxon>
        <taxon>Micromonosporales</taxon>
        <taxon>Micromonosporaceae</taxon>
        <taxon>Pseudosporangium</taxon>
    </lineage>
</organism>
<feature type="region of interest" description="Disordered" evidence="1">
    <location>
        <begin position="31"/>
        <end position="61"/>
    </location>
</feature>
<dbReference type="AlphaFoldDB" id="A0A2T0RI01"/>
<proteinExistence type="predicted"/>
<name>A0A2T0RI01_9ACTN</name>
<keyword evidence="3" id="KW-1185">Reference proteome</keyword>
<dbReference type="RefSeq" id="WP_106130436.1">
    <property type="nucleotide sequence ID" value="NZ_PVZG01000022.1"/>
</dbReference>
<evidence type="ECO:0000256" key="1">
    <source>
        <dbReference type="SAM" id="MobiDB-lite"/>
    </source>
</evidence>
<protein>
    <recommendedName>
        <fullName evidence="4">Peptidoglycan binding protein</fullName>
    </recommendedName>
</protein>